<proteinExistence type="predicted"/>
<dbReference type="AlphaFoldDB" id="A0A6A5A2D8"/>
<comment type="caution">
    <text evidence="2">The sequence shown here is derived from an EMBL/GenBank/DDBJ whole genome shotgun (WGS) entry which is preliminary data.</text>
</comment>
<dbReference type="VEuPathDB" id="FungiDB:H257_08988"/>
<evidence type="ECO:0000256" key="1">
    <source>
        <dbReference type="SAM" id="MobiDB-lite"/>
    </source>
</evidence>
<sequence>MLRTKATTPPASSTARVSRTSSLPSNNQTAAAVVDKKKPLSAPRDGSRARQCISRTDKDMSSPTGVTVGLKKGSSAAATASGPSARGSKQTLPGNNQLEKTTRKSTAKKLHGMPSAALNKHKQADPWSSKKKSKTNFGSSYQAGNIPCRINHGGIKNSLQWNTPPEELDYNPLLVTCCEGFLETDHPFVFLARQGFQDLMGANVRMLYNLRDRCHESSSQGADDKVRPLLGMLIPPIRGALMSSDDEVITISHATTILSVSEAVGADMNVHLAKLIQQVHRKYTNKALKGPIDATLAALERNGGTEALRIIRTKIPTYVSLA</sequence>
<dbReference type="Pfam" id="PF10274">
    <property type="entry name" value="ParcG"/>
    <property type="match status" value="1"/>
</dbReference>
<dbReference type="PANTHER" id="PTHR21207">
    <property type="entry name" value="PARKIN COREGULATED GENE PROTEIN PARK2 COREGULATED"/>
    <property type="match status" value="1"/>
</dbReference>
<dbReference type="EMBL" id="VJMI01016734">
    <property type="protein sequence ID" value="KAF0717057.1"/>
    <property type="molecule type" value="Genomic_DNA"/>
</dbReference>
<reference evidence="2 3" key="1">
    <citation type="submission" date="2019-06" db="EMBL/GenBank/DDBJ databases">
        <title>Genomics analysis of Aphanomyces spp. identifies a new class of oomycete effector associated with host adaptation.</title>
        <authorList>
            <person name="Gaulin E."/>
        </authorList>
    </citation>
    <scope>NUCLEOTIDE SEQUENCE [LARGE SCALE GENOMIC DNA]</scope>
    <source>
        <strain evidence="2 3">E</strain>
    </source>
</reference>
<dbReference type="PANTHER" id="PTHR21207:SF1">
    <property type="entry name" value="PACRG-LIKE PROTEIN"/>
    <property type="match status" value="1"/>
</dbReference>
<evidence type="ECO:0000313" key="2">
    <source>
        <dbReference type="EMBL" id="KAF0717057.1"/>
    </source>
</evidence>
<name>A0A6A5A2D8_APHAT</name>
<evidence type="ECO:0000313" key="3">
    <source>
        <dbReference type="Proteomes" id="UP000469452"/>
    </source>
</evidence>
<dbReference type="Proteomes" id="UP000469452">
    <property type="component" value="Unassembled WGS sequence"/>
</dbReference>
<organism evidence="2 3">
    <name type="scientific">Aphanomyces astaci</name>
    <name type="common">Crayfish plague agent</name>
    <dbReference type="NCBI Taxonomy" id="112090"/>
    <lineage>
        <taxon>Eukaryota</taxon>
        <taxon>Sar</taxon>
        <taxon>Stramenopiles</taxon>
        <taxon>Oomycota</taxon>
        <taxon>Saprolegniomycetes</taxon>
        <taxon>Saprolegniales</taxon>
        <taxon>Verrucalvaceae</taxon>
        <taxon>Aphanomyces</taxon>
    </lineage>
</organism>
<feature type="compositionally biased region" description="Low complexity" evidence="1">
    <location>
        <begin position="73"/>
        <end position="88"/>
    </location>
</feature>
<feature type="compositionally biased region" description="Polar residues" evidence="1">
    <location>
        <begin position="89"/>
        <end position="99"/>
    </location>
</feature>
<feature type="compositionally biased region" description="Low complexity" evidence="1">
    <location>
        <begin position="1"/>
        <end position="22"/>
    </location>
</feature>
<feature type="region of interest" description="Disordered" evidence="1">
    <location>
        <begin position="1"/>
        <end position="136"/>
    </location>
</feature>
<gene>
    <name evidence="2" type="ORF">AaE_010940</name>
</gene>
<protein>
    <submittedName>
        <fullName evidence="2">Uncharacterized protein</fullName>
    </submittedName>
</protein>
<dbReference type="InterPro" id="IPR019399">
    <property type="entry name" value="Parkin_co-regulated_protein"/>
</dbReference>
<accession>A0A6A5A2D8</accession>